<dbReference type="PANTHER" id="PTHR34856">
    <property type="entry name" value="PROTEIN NRFD"/>
    <property type="match status" value="1"/>
</dbReference>
<evidence type="ECO:0000313" key="8">
    <source>
        <dbReference type="EMBL" id="RDB72460.1"/>
    </source>
</evidence>
<sequence length="304" mass="31423">MFNVLTTSYLFLGGTGSGALAVLCVLECARVLRWRALAMPEEFFARAWPVCAVTLATGMLCLLADLGRPDRLLGLLSSPTPSAMAAGSFALVAALACAAAFSLGALLDTVRLPRAAVLALAAAGALSAAVTATYTGVLLQSLASVLLWRTPLVPMLFVLSSASCGIATAFLAASFVETRHPYRGPLVWLARIDGGIVVVEAGCLSAFVLLAFAGEETAAAARALAFGELAPVFWGVLAVCGLAVPLVLERFLTHGNSRTQLLWIAALLLAGGFALRWCIVGAGAYDVTQMPEALYGLSTFGLTG</sequence>
<dbReference type="GO" id="GO:0005886">
    <property type="term" value="C:plasma membrane"/>
    <property type="evidence" value="ECO:0007669"/>
    <property type="project" value="UniProtKB-SubCell"/>
</dbReference>
<feature type="transmembrane region" description="Helical" evidence="7">
    <location>
        <begin position="261"/>
        <end position="285"/>
    </location>
</feature>
<name>A0A369MN29_EGGLN</name>
<keyword evidence="6 7" id="KW-0472">Membrane</keyword>
<reference evidence="8 9" key="1">
    <citation type="journal article" date="2018" name="Elife">
        <title>Discovery and characterization of a prevalent human gut bacterial enzyme sufficient for the inactivation of a family of plant toxins.</title>
        <authorList>
            <person name="Koppel N."/>
            <person name="Bisanz J.E."/>
            <person name="Pandelia M.E."/>
            <person name="Turnbaugh P.J."/>
            <person name="Balskus E.P."/>
        </authorList>
    </citation>
    <scope>NUCLEOTIDE SEQUENCE [LARGE SCALE GENOMIC DNA]</scope>
    <source>
        <strain evidence="8 9">W1 BHI 6</strain>
    </source>
</reference>
<feature type="transmembrane region" description="Helical" evidence="7">
    <location>
        <begin position="232"/>
        <end position="249"/>
    </location>
</feature>
<evidence type="ECO:0000256" key="5">
    <source>
        <dbReference type="ARBA" id="ARBA00022989"/>
    </source>
</evidence>
<keyword evidence="5 7" id="KW-1133">Transmembrane helix</keyword>
<keyword evidence="3" id="KW-1003">Cell membrane</keyword>
<dbReference type="PANTHER" id="PTHR34856:SF2">
    <property type="entry name" value="PROTEIN NRFD"/>
    <property type="match status" value="1"/>
</dbReference>
<keyword evidence="4 7" id="KW-0812">Transmembrane</keyword>
<evidence type="ECO:0000313" key="9">
    <source>
        <dbReference type="Proteomes" id="UP000253970"/>
    </source>
</evidence>
<feature type="transmembrane region" description="Helical" evidence="7">
    <location>
        <begin position="155"/>
        <end position="176"/>
    </location>
</feature>
<evidence type="ECO:0000256" key="2">
    <source>
        <dbReference type="ARBA" id="ARBA00008929"/>
    </source>
</evidence>
<dbReference type="Gene3D" id="1.20.1630.10">
    <property type="entry name" value="Formate dehydrogenase/DMSO reductase domain"/>
    <property type="match status" value="1"/>
</dbReference>
<comment type="similarity">
    <text evidence="2">Belongs to the NrfD family.</text>
</comment>
<feature type="transmembrane region" description="Helical" evidence="7">
    <location>
        <begin position="188"/>
        <end position="212"/>
    </location>
</feature>
<protein>
    <submittedName>
        <fullName evidence="8">Polysulfide reductase</fullName>
    </submittedName>
</protein>
<feature type="transmembrane region" description="Helical" evidence="7">
    <location>
        <begin position="86"/>
        <end position="107"/>
    </location>
</feature>
<organism evidence="8 9">
    <name type="scientific">Eggerthella lenta</name>
    <name type="common">Eubacterium lentum</name>
    <dbReference type="NCBI Taxonomy" id="84112"/>
    <lineage>
        <taxon>Bacteria</taxon>
        <taxon>Bacillati</taxon>
        <taxon>Actinomycetota</taxon>
        <taxon>Coriobacteriia</taxon>
        <taxon>Eggerthellales</taxon>
        <taxon>Eggerthellaceae</taxon>
        <taxon>Eggerthella</taxon>
    </lineage>
</organism>
<dbReference type="EMBL" id="PPTU01000003">
    <property type="protein sequence ID" value="RDB72460.1"/>
    <property type="molecule type" value="Genomic_DNA"/>
</dbReference>
<dbReference type="AlphaFoldDB" id="A0A369MN29"/>
<comment type="caution">
    <text evidence="8">The sequence shown here is derived from an EMBL/GenBank/DDBJ whole genome shotgun (WGS) entry which is preliminary data.</text>
</comment>
<dbReference type="RefSeq" id="WP_114532869.1">
    <property type="nucleotide sequence ID" value="NZ_JADNER010000002.1"/>
</dbReference>
<feature type="transmembrane region" description="Helical" evidence="7">
    <location>
        <begin position="119"/>
        <end position="143"/>
    </location>
</feature>
<dbReference type="Pfam" id="PF03916">
    <property type="entry name" value="NrfD"/>
    <property type="match status" value="1"/>
</dbReference>
<evidence type="ECO:0000256" key="3">
    <source>
        <dbReference type="ARBA" id="ARBA00022475"/>
    </source>
</evidence>
<proteinExistence type="inferred from homology"/>
<evidence type="ECO:0000256" key="4">
    <source>
        <dbReference type="ARBA" id="ARBA00022692"/>
    </source>
</evidence>
<feature type="transmembrane region" description="Helical" evidence="7">
    <location>
        <begin position="6"/>
        <end position="26"/>
    </location>
</feature>
<dbReference type="InterPro" id="IPR052049">
    <property type="entry name" value="Electron_transfer_protein"/>
</dbReference>
<dbReference type="InterPro" id="IPR005614">
    <property type="entry name" value="NrfD-like"/>
</dbReference>
<evidence type="ECO:0000256" key="7">
    <source>
        <dbReference type="SAM" id="Phobius"/>
    </source>
</evidence>
<dbReference type="Proteomes" id="UP000253970">
    <property type="component" value="Unassembled WGS sequence"/>
</dbReference>
<comment type="subcellular location">
    <subcellularLocation>
        <location evidence="1">Cell membrane</location>
        <topology evidence="1">Multi-pass membrane protein</topology>
    </subcellularLocation>
</comment>
<evidence type="ECO:0000256" key="1">
    <source>
        <dbReference type="ARBA" id="ARBA00004651"/>
    </source>
</evidence>
<accession>A0A369MN29</accession>
<gene>
    <name evidence="8" type="ORF">C1875_03030</name>
</gene>
<feature type="transmembrane region" description="Helical" evidence="7">
    <location>
        <begin position="47"/>
        <end position="66"/>
    </location>
</feature>
<evidence type="ECO:0000256" key="6">
    <source>
        <dbReference type="ARBA" id="ARBA00023136"/>
    </source>
</evidence>